<dbReference type="Pfam" id="PF00691">
    <property type="entry name" value="OmpA"/>
    <property type="match status" value="1"/>
</dbReference>
<feature type="region of interest" description="Disordered" evidence="8">
    <location>
        <begin position="155"/>
        <end position="174"/>
    </location>
</feature>
<organism evidence="11 12">
    <name type="scientific">Teichococcus aestuarii</name>
    <dbReference type="NCBI Taxonomy" id="568898"/>
    <lineage>
        <taxon>Bacteria</taxon>
        <taxon>Pseudomonadati</taxon>
        <taxon>Pseudomonadota</taxon>
        <taxon>Alphaproteobacteria</taxon>
        <taxon>Acetobacterales</taxon>
        <taxon>Roseomonadaceae</taxon>
        <taxon>Roseomonas</taxon>
    </lineage>
</organism>
<dbReference type="AlphaFoldDB" id="A0A2U1V2X3"/>
<evidence type="ECO:0000256" key="6">
    <source>
        <dbReference type="ARBA" id="ARBA00023136"/>
    </source>
</evidence>
<feature type="transmembrane region" description="Helical" evidence="9">
    <location>
        <begin position="34"/>
        <end position="53"/>
    </location>
</feature>
<evidence type="ECO:0000256" key="8">
    <source>
        <dbReference type="SAM" id="MobiDB-lite"/>
    </source>
</evidence>
<protein>
    <recommendedName>
        <fullName evidence="10">OmpA-like domain-containing protein</fullName>
    </recommendedName>
</protein>
<evidence type="ECO:0000256" key="1">
    <source>
        <dbReference type="ARBA" id="ARBA00004162"/>
    </source>
</evidence>
<dbReference type="EMBL" id="PDOA01000008">
    <property type="protein sequence ID" value="PWC28255.1"/>
    <property type="molecule type" value="Genomic_DNA"/>
</dbReference>
<evidence type="ECO:0000256" key="2">
    <source>
        <dbReference type="ARBA" id="ARBA00008914"/>
    </source>
</evidence>
<dbReference type="OrthoDB" id="7170686at2"/>
<dbReference type="SUPFAM" id="SSF103088">
    <property type="entry name" value="OmpA-like"/>
    <property type="match status" value="1"/>
</dbReference>
<evidence type="ECO:0000256" key="9">
    <source>
        <dbReference type="SAM" id="Phobius"/>
    </source>
</evidence>
<evidence type="ECO:0000313" key="12">
    <source>
        <dbReference type="Proteomes" id="UP000245048"/>
    </source>
</evidence>
<dbReference type="InterPro" id="IPR036737">
    <property type="entry name" value="OmpA-like_sf"/>
</dbReference>
<keyword evidence="6 7" id="KW-0472">Membrane</keyword>
<dbReference type="Gene3D" id="3.30.1330.60">
    <property type="entry name" value="OmpA-like domain"/>
    <property type="match status" value="1"/>
</dbReference>
<dbReference type="RefSeq" id="WP_109517483.1">
    <property type="nucleotide sequence ID" value="NZ_PDOA01000008.1"/>
</dbReference>
<evidence type="ECO:0000256" key="4">
    <source>
        <dbReference type="ARBA" id="ARBA00022692"/>
    </source>
</evidence>
<accession>A0A2U1V2X3</accession>
<evidence type="ECO:0000313" key="11">
    <source>
        <dbReference type="EMBL" id="PWC28255.1"/>
    </source>
</evidence>
<reference evidence="12" key="1">
    <citation type="submission" date="2017-10" db="EMBL/GenBank/DDBJ databases">
        <authorList>
            <person name="Toshchakov S.V."/>
            <person name="Goeva M.A."/>
        </authorList>
    </citation>
    <scope>NUCLEOTIDE SEQUENCE [LARGE SCALE GENOMIC DNA]</scope>
    <source>
        <strain evidence="12">JR1/69-1-13</strain>
    </source>
</reference>
<keyword evidence="4 9" id="KW-0812">Transmembrane</keyword>
<comment type="caution">
    <text evidence="11">The sequence shown here is derived from an EMBL/GenBank/DDBJ whole genome shotgun (WGS) entry which is preliminary data.</text>
</comment>
<keyword evidence="3" id="KW-1003">Cell membrane</keyword>
<dbReference type="PANTHER" id="PTHR30329">
    <property type="entry name" value="STATOR ELEMENT OF FLAGELLAR MOTOR COMPLEX"/>
    <property type="match status" value="1"/>
</dbReference>
<feature type="domain" description="OmpA-like" evidence="10">
    <location>
        <begin position="216"/>
        <end position="335"/>
    </location>
</feature>
<keyword evidence="12" id="KW-1185">Reference proteome</keyword>
<comment type="subcellular location">
    <subcellularLocation>
        <location evidence="1">Cell membrane</location>
        <topology evidence="1">Single-pass membrane protein</topology>
    </subcellularLocation>
</comment>
<dbReference type="Pfam" id="PF13677">
    <property type="entry name" value="MotB_plug"/>
    <property type="match status" value="1"/>
</dbReference>
<dbReference type="Proteomes" id="UP000245048">
    <property type="component" value="Unassembled WGS sequence"/>
</dbReference>
<dbReference type="GO" id="GO:0005886">
    <property type="term" value="C:plasma membrane"/>
    <property type="evidence" value="ECO:0007669"/>
    <property type="project" value="UniProtKB-SubCell"/>
</dbReference>
<comment type="similarity">
    <text evidence="2">Belongs to the MotB family.</text>
</comment>
<dbReference type="PANTHER" id="PTHR30329:SF21">
    <property type="entry name" value="LIPOPROTEIN YIAD-RELATED"/>
    <property type="match status" value="1"/>
</dbReference>
<evidence type="ECO:0000256" key="5">
    <source>
        <dbReference type="ARBA" id="ARBA00022989"/>
    </source>
</evidence>
<dbReference type="InterPro" id="IPR050330">
    <property type="entry name" value="Bact_OuterMem_StrucFunc"/>
</dbReference>
<dbReference type="PROSITE" id="PS51123">
    <property type="entry name" value="OMPA_2"/>
    <property type="match status" value="1"/>
</dbReference>
<proteinExistence type="inferred from homology"/>
<dbReference type="InterPro" id="IPR006665">
    <property type="entry name" value="OmpA-like"/>
</dbReference>
<evidence type="ECO:0000259" key="10">
    <source>
        <dbReference type="PROSITE" id="PS51123"/>
    </source>
</evidence>
<keyword evidence="5 9" id="KW-1133">Transmembrane helix</keyword>
<name>A0A2U1V2X3_9PROT</name>
<evidence type="ECO:0000256" key="3">
    <source>
        <dbReference type="ARBA" id="ARBA00022475"/>
    </source>
</evidence>
<dbReference type="CDD" id="cd07185">
    <property type="entry name" value="OmpA_C-like"/>
    <property type="match status" value="1"/>
</dbReference>
<gene>
    <name evidence="11" type="ORF">CR165_13250</name>
</gene>
<dbReference type="InterPro" id="IPR025713">
    <property type="entry name" value="MotB-like_N_dom"/>
</dbReference>
<evidence type="ECO:0000256" key="7">
    <source>
        <dbReference type="PROSITE-ProRule" id="PRU00473"/>
    </source>
</evidence>
<sequence length="346" mass="37150">MAKRPGKGDPSPTIVIRREEEGEEHAHHGGAWKIAYADFVTAMMAFFLLMWLINATTDAQRRGLADYFAPTNILGRAASGSGEPFGGRTMNSDRTLAGETPPSGGVQMALPAMPLPAEMTEQDEEDTLPPEAARSAYPLRRPAPEMAMARRVVATAEQEAQAAPPPGAATHGPEREALEREALDRAAAEIRRSVADDPQLAELAAQLMLEQVREGLRIQLVDAEGQPVFAAGQAAPNARGRALLMRVAAVVARLPNPVDISGHTDATPFRGNADRSNWDLSAERAGATRRLLVEAGVAEERIRAVTGRADRELLRPERPEDAANRRASILVALPETPRPADPGASR</sequence>